<feature type="signal peptide" evidence="1">
    <location>
        <begin position="1"/>
        <end position="22"/>
    </location>
</feature>
<reference evidence="2" key="1">
    <citation type="submission" date="2024-01" db="EMBL/GenBank/DDBJ databases">
        <authorList>
            <person name="Webb A."/>
        </authorList>
    </citation>
    <scope>NUCLEOTIDE SEQUENCE</scope>
    <source>
        <strain evidence="2">Pm1</strain>
    </source>
</reference>
<dbReference type="Proteomes" id="UP001162060">
    <property type="component" value="Unassembled WGS sequence"/>
</dbReference>
<proteinExistence type="predicted"/>
<dbReference type="EMBL" id="CAKLBY020000247">
    <property type="protein sequence ID" value="CAK7939579.1"/>
    <property type="molecule type" value="Genomic_DNA"/>
</dbReference>
<accession>A0AAV1UY37</accession>
<evidence type="ECO:0000313" key="3">
    <source>
        <dbReference type="Proteomes" id="UP001162060"/>
    </source>
</evidence>
<protein>
    <submittedName>
        <fullName evidence="2">Uncharacterized protein</fullName>
    </submittedName>
</protein>
<dbReference type="AlphaFoldDB" id="A0AAV1UY37"/>
<feature type="chain" id="PRO_5043976611" evidence="1">
    <location>
        <begin position="23"/>
        <end position="144"/>
    </location>
</feature>
<evidence type="ECO:0000256" key="1">
    <source>
        <dbReference type="SAM" id="SignalP"/>
    </source>
</evidence>
<comment type="caution">
    <text evidence="2">The sequence shown here is derived from an EMBL/GenBank/DDBJ whole genome shotgun (WGS) entry which is preliminary data.</text>
</comment>
<evidence type="ECO:0000313" key="2">
    <source>
        <dbReference type="EMBL" id="CAK7939579.1"/>
    </source>
</evidence>
<gene>
    <name evidence="2" type="ORF">PM001_LOCUS24729</name>
</gene>
<organism evidence="2 3">
    <name type="scientific">Peronospora matthiolae</name>
    <dbReference type="NCBI Taxonomy" id="2874970"/>
    <lineage>
        <taxon>Eukaryota</taxon>
        <taxon>Sar</taxon>
        <taxon>Stramenopiles</taxon>
        <taxon>Oomycota</taxon>
        <taxon>Peronosporomycetes</taxon>
        <taxon>Peronosporales</taxon>
        <taxon>Peronosporaceae</taxon>
        <taxon>Peronospora</taxon>
    </lineage>
</organism>
<sequence>MRLHFLLFLLSLSTGVIPSVSSITDPVRSSAGILLVVNHAKGEKEGRQRHLREEPETQARSLNGIAYKIPGMVNRMRRGPNFFDLESLHIKKVTPNELCIWLITNRFNRKLARVYRYYVKIKKEVNADVDKRIYWWGLKRLASS</sequence>
<name>A0AAV1UY37_9STRA</name>
<keyword evidence="1" id="KW-0732">Signal</keyword>